<gene>
    <name evidence="4" type="ORF">ENJ89_02485</name>
</gene>
<dbReference type="SUPFAM" id="SSF51126">
    <property type="entry name" value="Pectin lyase-like"/>
    <property type="match status" value="2"/>
</dbReference>
<feature type="domain" description="Right handed beta helix" evidence="3">
    <location>
        <begin position="101"/>
        <end position="219"/>
    </location>
</feature>
<dbReference type="SMART" id="SM00710">
    <property type="entry name" value="PbH1"/>
    <property type="match status" value="6"/>
</dbReference>
<evidence type="ECO:0000256" key="1">
    <source>
        <dbReference type="SAM" id="MobiDB-lite"/>
    </source>
</evidence>
<evidence type="ECO:0000259" key="3">
    <source>
        <dbReference type="Pfam" id="PF13229"/>
    </source>
</evidence>
<dbReference type="Proteomes" id="UP000886124">
    <property type="component" value="Unassembled WGS sequence"/>
</dbReference>
<protein>
    <submittedName>
        <fullName evidence="4">Right-handed parallel beta-helix repeat-containing protein</fullName>
    </submittedName>
</protein>
<comment type="caution">
    <text evidence="4">The sequence shown here is derived from an EMBL/GenBank/DDBJ whole genome shotgun (WGS) entry which is preliminary data.</text>
</comment>
<evidence type="ECO:0000313" key="4">
    <source>
        <dbReference type="EMBL" id="HHJ52039.1"/>
    </source>
</evidence>
<organism evidence="4">
    <name type="scientific">Caldithrix abyssi</name>
    <dbReference type="NCBI Taxonomy" id="187145"/>
    <lineage>
        <taxon>Bacteria</taxon>
        <taxon>Pseudomonadati</taxon>
        <taxon>Calditrichota</taxon>
        <taxon>Calditrichia</taxon>
        <taxon>Calditrichales</taxon>
        <taxon>Calditrichaceae</taxon>
        <taxon>Caldithrix</taxon>
    </lineage>
</organism>
<accession>A0A7V5PMY3</accession>
<dbReference type="AlphaFoldDB" id="A0A7V5PMY3"/>
<name>A0A7V5PMY3_CALAY</name>
<dbReference type="Pfam" id="PF13229">
    <property type="entry name" value="Beta_helix"/>
    <property type="match status" value="1"/>
</dbReference>
<feature type="signal peptide" evidence="2">
    <location>
        <begin position="1"/>
        <end position="30"/>
    </location>
</feature>
<dbReference type="PROSITE" id="PS51257">
    <property type="entry name" value="PROKAR_LIPOPROTEIN"/>
    <property type="match status" value="1"/>
</dbReference>
<feature type="chain" id="PRO_5030516646" evidence="2">
    <location>
        <begin position="31"/>
        <end position="562"/>
    </location>
</feature>
<feature type="region of interest" description="Disordered" evidence="1">
    <location>
        <begin position="35"/>
        <end position="55"/>
    </location>
</feature>
<dbReference type="EMBL" id="DROD01000179">
    <property type="protein sequence ID" value="HHJ52039.1"/>
    <property type="molecule type" value="Genomic_DNA"/>
</dbReference>
<dbReference type="InterPro" id="IPR039448">
    <property type="entry name" value="Beta_helix"/>
</dbReference>
<reference evidence="4" key="1">
    <citation type="journal article" date="2020" name="mSystems">
        <title>Genome- and Community-Level Interaction Insights into Carbon Utilization and Element Cycling Functions of Hydrothermarchaeota in Hydrothermal Sediment.</title>
        <authorList>
            <person name="Zhou Z."/>
            <person name="Liu Y."/>
            <person name="Xu W."/>
            <person name="Pan J."/>
            <person name="Luo Z.H."/>
            <person name="Li M."/>
        </authorList>
    </citation>
    <scope>NUCLEOTIDE SEQUENCE [LARGE SCALE GENOMIC DNA]</scope>
    <source>
        <strain evidence="4">HyVt-527</strain>
    </source>
</reference>
<dbReference type="Gene3D" id="2.160.20.10">
    <property type="entry name" value="Single-stranded right-handed beta-helix, Pectin lyase-like"/>
    <property type="match status" value="1"/>
</dbReference>
<evidence type="ECO:0000256" key="2">
    <source>
        <dbReference type="SAM" id="SignalP"/>
    </source>
</evidence>
<proteinExistence type="predicted"/>
<dbReference type="InterPro" id="IPR006626">
    <property type="entry name" value="PbH1"/>
</dbReference>
<sequence length="562" mass="59986">MSYSNLRSLTRPFLFILFFMAFLISSCDQITDATDDQQNGDGNTIEHSSSITSDETWGKDKTHVISGFVKITNATVTIEPGATIIFKSGGNLNIGSGGGLIADGTTATITFTGETKQAGFWDYIEFDNDAVNANSIMKNCIIEYGGGYSSSGAMLYINNKATITGCTIRNSDSYGVEIDDDAQPVFTGNTITGNKLSPIKGDFKSIAYIGQGTYTGNGQDFIELSSGTISETVTILSQDIPYRLNGYNAITNATVTIQPGTQFEMNSGADLTIDTGGGLIADGSSSAIIFTGSTKQAGFWDYIEFQSDAVNANCVLKNVTVEYGGGYSSTGAMVYIDNSPTITECTFRYSDSHGLKIDDDARPVLTDNTITGNKLSPVYGYFKSIASIGAGDYSGNAQDYIDIQGGTLSESTTLLKLTVPYRLNGYNVVKNAVLTIQPGTVIEFNSGADLDINTNGGIIAQGTDTDSIKFTGAAKQKGYWDYIEIQDDAATVNCIFNKCVIEYGGGYSSSGAMIYLNSSNATLTNSRIQHSDSWGIIYRSGSTPDLSGNIYYDNTLGDVKEN</sequence>
<dbReference type="InterPro" id="IPR011050">
    <property type="entry name" value="Pectin_lyase_fold/virulence"/>
</dbReference>
<keyword evidence="2" id="KW-0732">Signal</keyword>
<dbReference type="InterPro" id="IPR012334">
    <property type="entry name" value="Pectin_lyas_fold"/>
</dbReference>